<comment type="subcellular location">
    <subcellularLocation>
        <location evidence="2">Cytoplasm</location>
        <location evidence="2">Cytoskeleton</location>
        <location evidence="2">Cilium axoneme</location>
    </subcellularLocation>
    <subcellularLocation>
        <location evidence="1">Cytoplasm</location>
        <location evidence="1">Cytoskeleton</location>
        <location evidence="1">Microtubule organizing center</location>
        <location evidence="1">Centrosome</location>
    </subcellularLocation>
</comment>
<reference evidence="16 17" key="1">
    <citation type="submission" date="2019-07" db="EMBL/GenBank/DDBJ databases">
        <title>Genomes of Cafeteria roenbergensis.</title>
        <authorList>
            <person name="Fischer M.G."/>
            <person name="Hackl T."/>
            <person name="Roman M."/>
        </authorList>
    </citation>
    <scope>NUCLEOTIDE SEQUENCE [LARGE SCALE GENOMIC DNA]</scope>
    <source>
        <strain evidence="14 17">Cflag</strain>
        <strain evidence="15 16">RCC970-E3</strain>
    </source>
</reference>
<dbReference type="GO" id="GO:0036064">
    <property type="term" value="C:ciliary basal body"/>
    <property type="evidence" value="ECO:0007669"/>
    <property type="project" value="TreeGrafter"/>
</dbReference>
<evidence type="ECO:0000256" key="4">
    <source>
        <dbReference type="ARBA" id="ARBA00022473"/>
    </source>
</evidence>
<protein>
    <recommendedName>
        <fullName evidence="18">Cytoplasmic dynein 2 light intermediate chain 1</fullName>
    </recommendedName>
</protein>
<dbReference type="GO" id="GO:0035721">
    <property type="term" value="P:intraciliary retrograde transport"/>
    <property type="evidence" value="ECO:0007669"/>
    <property type="project" value="InterPro"/>
</dbReference>
<keyword evidence="6" id="KW-0493">Microtubule</keyword>
<keyword evidence="5" id="KW-0963">Cytoplasm</keyword>
<evidence type="ECO:0000256" key="10">
    <source>
        <dbReference type="ARBA" id="ARBA00023175"/>
    </source>
</evidence>
<proteinExistence type="inferred from homology"/>
<evidence type="ECO:0000256" key="8">
    <source>
        <dbReference type="ARBA" id="ARBA00023017"/>
    </source>
</evidence>
<evidence type="ECO:0000256" key="5">
    <source>
        <dbReference type="ARBA" id="ARBA00022490"/>
    </source>
</evidence>
<feature type="compositionally biased region" description="Low complexity" evidence="13">
    <location>
        <begin position="71"/>
        <end position="93"/>
    </location>
</feature>
<keyword evidence="12" id="KW-0966">Cell projection</keyword>
<feature type="compositionally biased region" description="Low complexity" evidence="13">
    <location>
        <begin position="505"/>
        <end position="545"/>
    </location>
</feature>
<dbReference type="GO" id="GO:0005874">
    <property type="term" value="C:microtubule"/>
    <property type="evidence" value="ECO:0007669"/>
    <property type="project" value="UniProtKB-KW"/>
</dbReference>
<evidence type="ECO:0000256" key="11">
    <source>
        <dbReference type="ARBA" id="ARBA00023212"/>
    </source>
</evidence>
<dbReference type="Pfam" id="PF05783">
    <property type="entry name" value="DLIC"/>
    <property type="match status" value="1"/>
</dbReference>
<feature type="compositionally biased region" description="Basic and acidic residues" evidence="13">
    <location>
        <begin position="54"/>
        <end position="66"/>
    </location>
</feature>
<dbReference type="GO" id="GO:0005930">
    <property type="term" value="C:axoneme"/>
    <property type="evidence" value="ECO:0007669"/>
    <property type="project" value="UniProtKB-SubCell"/>
</dbReference>
<dbReference type="AlphaFoldDB" id="A0A5A8CER8"/>
<dbReference type="Proteomes" id="UP000325113">
    <property type="component" value="Unassembled WGS sequence"/>
</dbReference>
<dbReference type="InterPro" id="IPR022780">
    <property type="entry name" value="Dynein_light_int_chain"/>
</dbReference>
<dbReference type="GO" id="GO:0035735">
    <property type="term" value="P:intraciliary transport involved in cilium assembly"/>
    <property type="evidence" value="ECO:0007669"/>
    <property type="project" value="InterPro"/>
</dbReference>
<dbReference type="GO" id="GO:0005813">
    <property type="term" value="C:centrosome"/>
    <property type="evidence" value="ECO:0007669"/>
    <property type="project" value="UniProtKB-SubCell"/>
</dbReference>
<keyword evidence="10" id="KW-0505">Motor protein</keyword>
<comment type="similarity">
    <text evidence="3">Belongs to the dynein light intermediate chain family.</text>
</comment>
<evidence type="ECO:0000313" key="16">
    <source>
        <dbReference type="Proteomes" id="UP000324907"/>
    </source>
</evidence>
<evidence type="ECO:0000313" key="14">
    <source>
        <dbReference type="EMBL" id="KAA0151482.1"/>
    </source>
</evidence>
<dbReference type="PANTHER" id="PTHR13236:SF0">
    <property type="entry name" value="CYTOPLASMIC DYNEIN 2 LIGHT INTERMEDIATE CHAIN 1"/>
    <property type="match status" value="1"/>
</dbReference>
<evidence type="ECO:0000256" key="6">
    <source>
        <dbReference type="ARBA" id="ARBA00022701"/>
    </source>
</evidence>
<evidence type="ECO:0000313" key="15">
    <source>
        <dbReference type="EMBL" id="KAA0167547.1"/>
    </source>
</evidence>
<keyword evidence="7" id="KW-0970">Cilium biogenesis/degradation</keyword>
<keyword evidence="8" id="KW-0243">Dynein</keyword>
<feature type="region of interest" description="Disordered" evidence="13">
    <location>
        <begin position="439"/>
        <end position="474"/>
    </location>
</feature>
<sequence length="545" mass="55257">MAAVTSSKAGADSAGAGEGSGLDLFGILQAVAASADKGKPMSIDDVVAQYGDDAAKRAHAERKRAADPSQASAAGDPGSAGGAASLAAEAAQGGAAGGGDGEDGGDGGDEDDEPVDEIEGGGEAMPEDKAGAAALWSQPLVQASKVKEAYVLFAGGRAAGKSSLVATFLGTGRPDSSASSSALEYAFGRKSGASARDAAKVVAHCWELAGGTKLRTLTQVPLTTQRLPNATIVLTASLASPAAVLPLLLRWLPLLRARCAECVAKLRRKSSRHATALEARALKRVVGDGHPDASLLSPLPCHILIVLTHYDKFQDSDPARRRALLQACRYVAHVHGASLLCCSTADRALTSAFRGAIAAAVFGSEGRRPVQLDPASALLVPAGADRLADIGLPRGCVAPTSASAALDVCPQWLPVVDTVYPRLGTAAAASLEAVDEGLSTEDFGSWSPQAKGGLDARPDGDDPTDAMMAGYEEPTVDAARARRLEDLARYVKDAERRLRLNAQRAAPGAVSSAQPAAASAAGASAGGSRSRRAAGGTASGRARHA</sequence>
<feature type="compositionally biased region" description="Acidic residues" evidence="13">
    <location>
        <begin position="100"/>
        <end position="120"/>
    </location>
</feature>
<organism evidence="14 17">
    <name type="scientific">Cafeteria roenbergensis</name>
    <name type="common">Marine flagellate</name>
    <dbReference type="NCBI Taxonomy" id="33653"/>
    <lineage>
        <taxon>Eukaryota</taxon>
        <taxon>Sar</taxon>
        <taxon>Stramenopiles</taxon>
        <taxon>Bigyra</taxon>
        <taxon>Opalozoa</taxon>
        <taxon>Bicosoecida</taxon>
        <taxon>Cafeteriaceae</taxon>
        <taxon>Cafeteria</taxon>
    </lineage>
</organism>
<dbReference type="EMBL" id="VLTM01000114">
    <property type="protein sequence ID" value="KAA0151482.1"/>
    <property type="molecule type" value="Genomic_DNA"/>
</dbReference>
<dbReference type="GO" id="GO:0045504">
    <property type="term" value="F:dynein heavy chain binding"/>
    <property type="evidence" value="ECO:0007669"/>
    <property type="project" value="TreeGrafter"/>
</dbReference>
<evidence type="ECO:0000256" key="13">
    <source>
        <dbReference type="SAM" id="MobiDB-lite"/>
    </source>
</evidence>
<feature type="region of interest" description="Disordered" evidence="13">
    <location>
        <begin position="54"/>
        <end position="125"/>
    </location>
</feature>
<evidence type="ECO:0000256" key="1">
    <source>
        <dbReference type="ARBA" id="ARBA00004300"/>
    </source>
</evidence>
<gene>
    <name evidence="15" type="ORF">FNF28_02761</name>
    <name evidence="14" type="ORF">FNF31_06826</name>
</gene>
<evidence type="ECO:0000256" key="9">
    <source>
        <dbReference type="ARBA" id="ARBA00023069"/>
    </source>
</evidence>
<dbReference type="EMBL" id="VLTL01000033">
    <property type="protein sequence ID" value="KAA0167547.1"/>
    <property type="molecule type" value="Genomic_DNA"/>
</dbReference>
<comment type="caution">
    <text evidence="14">The sequence shown here is derived from an EMBL/GenBank/DDBJ whole genome shotgun (WGS) entry which is preliminary data.</text>
</comment>
<dbReference type="GO" id="GO:0005868">
    <property type="term" value="C:cytoplasmic dynein complex"/>
    <property type="evidence" value="ECO:0007669"/>
    <property type="project" value="InterPro"/>
</dbReference>
<keyword evidence="9" id="KW-0969">Cilium</keyword>
<evidence type="ECO:0000313" key="17">
    <source>
        <dbReference type="Proteomes" id="UP000325113"/>
    </source>
</evidence>
<keyword evidence="4" id="KW-0217">Developmental protein</keyword>
<evidence type="ECO:0000256" key="3">
    <source>
        <dbReference type="ARBA" id="ARBA00006831"/>
    </source>
</evidence>
<accession>A0A5A8CER8</accession>
<name>A0A5A8CER8_CAFRO</name>
<feature type="region of interest" description="Disordered" evidence="13">
    <location>
        <begin position="503"/>
        <end position="545"/>
    </location>
</feature>
<dbReference type="Proteomes" id="UP000324907">
    <property type="component" value="Unassembled WGS sequence"/>
</dbReference>
<evidence type="ECO:0000256" key="12">
    <source>
        <dbReference type="ARBA" id="ARBA00023273"/>
    </source>
</evidence>
<dbReference type="InterPro" id="IPR040045">
    <property type="entry name" value="DYNC2LI1"/>
</dbReference>
<dbReference type="PANTHER" id="PTHR13236">
    <property type="entry name" value="DYNEIN 2 LIGHT INTERMEDIATE CHAIN, ISOFORM 2"/>
    <property type="match status" value="1"/>
</dbReference>
<keyword evidence="11" id="KW-0206">Cytoskeleton</keyword>
<evidence type="ECO:0000256" key="2">
    <source>
        <dbReference type="ARBA" id="ARBA00004430"/>
    </source>
</evidence>
<evidence type="ECO:0000256" key="7">
    <source>
        <dbReference type="ARBA" id="ARBA00022794"/>
    </source>
</evidence>
<evidence type="ECO:0008006" key="18">
    <source>
        <dbReference type="Google" id="ProtNLM"/>
    </source>
</evidence>